<dbReference type="InterPro" id="IPR047142">
    <property type="entry name" value="OryJ/VirC-like"/>
</dbReference>
<dbReference type="CDD" id="cd02231">
    <property type="entry name" value="cupin_BLL6423-like"/>
    <property type="match status" value="1"/>
</dbReference>
<sequence>MSASALRKSPFPDVRRVVTGHNPAGQATILEDALQPATSWGGFDTANPKYDLHYTGRVPALVDSELSSKDGYGRWVDEMKAHSSDVYAKEGALFRVSDFAPGSTTPVHRTESLDYGMVAKGSIVLVLEDGKQVTLGEGDTIIQRATMHSWRNESGEWARIYFVGLGAKPVVLVDGRELKEEWRSE</sequence>
<accession>A0A8H6THE1</accession>
<keyword evidence="3" id="KW-1185">Reference proteome</keyword>
<dbReference type="InterPro" id="IPR014710">
    <property type="entry name" value="RmlC-like_jellyroll"/>
</dbReference>
<dbReference type="InterPro" id="IPR013096">
    <property type="entry name" value="Cupin_2"/>
</dbReference>
<dbReference type="Pfam" id="PF07883">
    <property type="entry name" value="Cupin_2"/>
    <property type="match status" value="1"/>
</dbReference>
<dbReference type="EMBL" id="JACAZE010000004">
    <property type="protein sequence ID" value="KAF7318763.1"/>
    <property type="molecule type" value="Genomic_DNA"/>
</dbReference>
<gene>
    <name evidence="2" type="ORF">HMN09_00388600</name>
</gene>
<dbReference type="InterPro" id="IPR011051">
    <property type="entry name" value="RmlC_Cupin_sf"/>
</dbReference>
<feature type="domain" description="Cupin type-2" evidence="1">
    <location>
        <begin position="97"/>
        <end position="163"/>
    </location>
</feature>
<dbReference type="AlphaFoldDB" id="A0A8H6THE1"/>
<proteinExistence type="predicted"/>
<evidence type="ECO:0000313" key="3">
    <source>
        <dbReference type="Proteomes" id="UP000613580"/>
    </source>
</evidence>
<comment type="caution">
    <text evidence="2">The sequence shown here is derived from an EMBL/GenBank/DDBJ whole genome shotgun (WGS) entry which is preliminary data.</text>
</comment>
<dbReference type="PANTHER" id="PTHR36156">
    <property type="entry name" value="SLR2101 PROTEIN"/>
    <property type="match status" value="1"/>
</dbReference>
<name>A0A8H6THE1_MYCCL</name>
<reference evidence="2" key="1">
    <citation type="submission" date="2020-05" db="EMBL/GenBank/DDBJ databases">
        <title>Mycena genomes resolve the evolution of fungal bioluminescence.</title>
        <authorList>
            <person name="Tsai I.J."/>
        </authorList>
    </citation>
    <scope>NUCLEOTIDE SEQUENCE</scope>
    <source>
        <strain evidence="2">110903Hualien_Pintung</strain>
    </source>
</reference>
<protein>
    <submittedName>
        <fullName evidence="2">Cupin-2 domain-containing protein</fullName>
    </submittedName>
</protein>
<evidence type="ECO:0000313" key="2">
    <source>
        <dbReference type="EMBL" id="KAF7318763.1"/>
    </source>
</evidence>
<dbReference type="SUPFAM" id="SSF51182">
    <property type="entry name" value="RmlC-like cupins"/>
    <property type="match status" value="1"/>
</dbReference>
<dbReference type="OrthoDB" id="5840532at2759"/>
<organism evidence="2 3">
    <name type="scientific">Mycena chlorophos</name>
    <name type="common">Agaric fungus</name>
    <name type="synonym">Agaricus chlorophos</name>
    <dbReference type="NCBI Taxonomy" id="658473"/>
    <lineage>
        <taxon>Eukaryota</taxon>
        <taxon>Fungi</taxon>
        <taxon>Dikarya</taxon>
        <taxon>Basidiomycota</taxon>
        <taxon>Agaricomycotina</taxon>
        <taxon>Agaricomycetes</taxon>
        <taxon>Agaricomycetidae</taxon>
        <taxon>Agaricales</taxon>
        <taxon>Marasmiineae</taxon>
        <taxon>Mycenaceae</taxon>
        <taxon>Mycena</taxon>
    </lineage>
</organism>
<dbReference type="Proteomes" id="UP000613580">
    <property type="component" value="Unassembled WGS sequence"/>
</dbReference>
<evidence type="ECO:0000259" key="1">
    <source>
        <dbReference type="Pfam" id="PF07883"/>
    </source>
</evidence>
<dbReference type="Gene3D" id="2.20.70.150">
    <property type="match status" value="1"/>
</dbReference>
<dbReference type="Gene3D" id="2.60.120.10">
    <property type="entry name" value="Jelly Rolls"/>
    <property type="match status" value="1"/>
</dbReference>
<dbReference type="PANTHER" id="PTHR36156:SF2">
    <property type="entry name" value="CUPIN TYPE-2 DOMAIN-CONTAINING PROTEIN"/>
    <property type="match status" value="1"/>
</dbReference>